<dbReference type="InterPro" id="IPR005829">
    <property type="entry name" value="Sugar_transporter_CS"/>
</dbReference>
<dbReference type="GO" id="GO:0005886">
    <property type="term" value="C:plasma membrane"/>
    <property type="evidence" value="ECO:0007669"/>
    <property type="project" value="UniProtKB-SubCell"/>
</dbReference>
<feature type="transmembrane region" description="Helical" evidence="7">
    <location>
        <begin position="348"/>
        <end position="370"/>
    </location>
</feature>
<feature type="transmembrane region" description="Helical" evidence="7">
    <location>
        <begin position="286"/>
        <end position="304"/>
    </location>
</feature>
<sequence>MVPAQVSLDDPVVLTTFSGLPRTAWVLFAGTVVNRLGYVVTPFLVFFLGARGIDTAQIPYVLTALGVGNLVGPALGGLLADRLGRRGTILGGLVGTAAAQGCLFAAPNVALLALAAALLSLAGSMVGPAAGALLADSVPVARRRAAFALSHWAVNIGTAVAGLLGGYLAAHGYWLLFAVDAASSLAFAGIAVALLPAGRFVAPTGTTSGRGYGVVLRDPLLRTLLPLFGVGLLIYSLTEVCLPLAIRDDGLSTGTYGAMAALNAVLVVLLQPVAARVFARFHQVRVYVAASVLVAVGVGGTGLVHHPWSYAVTVVVWSLGEAMASGIADSIVAGLAPADARGRYQGSFGWVWGLGRFGALSAATAVYAVAGPAVVWWFALCGGLVTAVGVLALGPAIARRTAELDRAAAAVPAPVPA</sequence>
<comment type="subcellular location">
    <subcellularLocation>
        <location evidence="1">Cell membrane</location>
        <topology evidence="1">Multi-pass membrane protein</topology>
    </subcellularLocation>
</comment>
<feature type="transmembrane region" description="Helical" evidence="7">
    <location>
        <begin position="223"/>
        <end position="246"/>
    </location>
</feature>
<feature type="transmembrane region" description="Helical" evidence="7">
    <location>
        <begin position="258"/>
        <end position="279"/>
    </location>
</feature>
<feature type="domain" description="Major facilitator superfamily (MFS) profile" evidence="8">
    <location>
        <begin position="1"/>
        <end position="398"/>
    </location>
</feature>
<accession>A0A7R7HYK6</accession>
<gene>
    <name evidence="9" type="ORF">Athai_42590</name>
</gene>
<dbReference type="PANTHER" id="PTHR23517">
    <property type="entry name" value="RESISTANCE PROTEIN MDTM, PUTATIVE-RELATED-RELATED"/>
    <property type="match status" value="1"/>
</dbReference>
<feature type="transmembrane region" description="Helical" evidence="7">
    <location>
        <begin position="174"/>
        <end position="202"/>
    </location>
</feature>
<dbReference type="InterPro" id="IPR011701">
    <property type="entry name" value="MFS"/>
</dbReference>
<evidence type="ECO:0000313" key="9">
    <source>
        <dbReference type="EMBL" id="BCJ36756.1"/>
    </source>
</evidence>
<feature type="transmembrane region" description="Helical" evidence="7">
    <location>
        <begin position="376"/>
        <end position="398"/>
    </location>
</feature>
<dbReference type="Proteomes" id="UP000611640">
    <property type="component" value="Chromosome"/>
</dbReference>
<dbReference type="GO" id="GO:0022857">
    <property type="term" value="F:transmembrane transporter activity"/>
    <property type="evidence" value="ECO:0007669"/>
    <property type="project" value="InterPro"/>
</dbReference>
<evidence type="ECO:0000256" key="3">
    <source>
        <dbReference type="ARBA" id="ARBA00022475"/>
    </source>
</evidence>
<feature type="transmembrane region" description="Helical" evidence="7">
    <location>
        <begin position="146"/>
        <end position="168"/>
    </location>
</feature>
<protein>
    <submittedName>
        <fullName evidence="9">MFS transporter</fullName>
    </submittedName>
</protein>
<dbReference type="Gene3D" id="1.20.1250.20">
    <property type="entry name" value="MFS general substrate transporter like domains"/>
    <property type="match status" value="1"/>
</dbReference>
<evidence type="ECO:0000256" key="2">
    <source>
        <dbReference type="ARBA" id="ARBA00022448"/>
    </source>
</evidence>
<dbReference type="EMBL" id="AP023355">
    <property type="protein sequence ID" value="BCJ36756.1"/>
    <property type="molecule type" value="Genomic_DNA"/>
</dbReference>
<dbReference type="InterPro" id="IPR020846">
    <property type="entry name" value="MFS_dom"/>
</dbReference>
<dbReference type="SUPFAM" id="SSF103473">
    <property type="entry name" value="MFS general substrate transporter"/>
    <property type="match status" value="1"/>
</dbReference>
<keyword evidence="4 7" id="KW-0812">Transmembrane</keyword>
<keyword evidence="10" id="KW-1185">Reference proteome</keyword>
<dbReference type="RefSeq" id="WP_203963081.1">
    <property type="nucleotide sequence ID" value="NZ_AP023355.1"/>
</dbReference>
<organism evidence="9 10">
    <name type="scientific">Actinocatenispora thailandica</name>
    <dbReference type="NCBI Taxonomy" id="227318"/>
    <lineage>
        <taxon>Bacteria</taxon>
        <taxon>Bacillati</taxon>
        <taxon>Actinomycetota</taxon>
        <taxon>Actinomycetes</taxon>
        <taxon>Micromonosporales</taxon>
        <taxon>Micromonosporaceae</taxon>
        <taxon>Actinocatenispora</taxon>
    </lineage>
</organism>
<dbReference type="PANTHER" id="PTHR23517:SF2">
    <property type="entry name" value="MULTIDRUG RESISTANCE PROTEIN MDTH"/>
    <property type="match status" value="1"/>
</dbReference>
<keyword evidence="5 7" id="KW-1133">Transmembrane helix</keyword>
<evidence type="ECO:0000259" key="8">
    <source>
        <dbReference type="PROSITE" id="PS50850"/>
    </source>
</evidence>
<dbReference type="PROSITE" id="PS50850">
    <property type="entry name" value="MFS"/>
    <property type="match status" value="1"/>
</dbReference>
<keyword evidence="6 7" id="KW-0472">Membrane</keyword>
<feature type="transmembrane region" description="Helical" evidence="7">
    <location>
        <begin position="112"/>
        <end position="134"/>
    </location>
</feature>
<keyword evidence="3" id="KW-1003">Cell membrane</keyword>
<dbReference type="AlphaFoldDB" id="A0A7R7HYK6"/>
<name>A0A7R7HYK6_9ACTN</name>
<proteinExistence type="predicted"/>
<evidence type="ECO:0000256" key="6">
    <source>
        <dbReference type="ARBA" id="ARBA00023136"/>
    </source>
</evidence>
<dbReference type="KEGG" id="atl:Athai_42590"/>
<reference evidence="9 10" key="1">
    <citation type="submission" date="2020-08" db="EMBL/GenBank/DDBJ databases">
        <title>Whole genome shotgun sequence of Actinocatenispora thailandica NBRC 105041.</title>
        <authorList>
            <person name="Komaki H."/>
            <person name="Tamura T."/>
        </authorList>
    </citation>
    <scope>NUCLEOTIDE SEQUENCE [LARGE SCALE GENOMIC DNA]</scope>
    <source>
        <strain evidence="9 10">NBRC 105041</strain>
    </source>
</reference>
<evidence type="ECO:0000256" key="1">
    <source>
        <dbReference type="ARBA" id="ARBA00004651"/>
    </source>
</evidence>
<feature type="transmembrane region" description="Helical" evidence="7">
    <location>
        <begin position="24"/>
        <end position="48"/>
    </location>
</feature>
<feature type="transmembrane region" description="Helical" evidence="7">
    <location>
        <begin position="60"/>
        <end position="80"/>
    </location>
</feature>
<feature type="transmembrane region" description="Helical" evidence="7">
    <location>
        <begin position="87"/>
        <end position="106"/>
    </location>
</feature>
<keyword evidence="2" id="KW-0813">Transport</keyword>
<dbReference type="InterPro" id="IPR036259">
    <property type="entry name" value="MFS_trans_sf"/>
</dbReference>
<evidence type="ECO:0000256" key="5">
    <source>
        <dbReference type="ARBA" id="ARBA00022989"/>
    </source>
</evidence>
<dbReference type="InterPro" id="IPR050171">
    <property type="entry name" value="MFS_Transporters"/>
</dbReference>
<evidence type="ECO:0000256" key="4">
    <source>
        <dbReference type="ARBA" id="ARBA00022692"/>
    </source>
</evidence>
<feature type="transmembrane region" description="Helical" evidence="7">
    <location>
        <begin position="310"/>
        <end position="336"/>
    </location>
</feature>
<evidence type="ECO:0000256" key="7">
    <source>
        <dbReference type="SAM" id="Phobius"/>
    </source>
</evidence>
<dbReference type="Pfam" id="PF07690">
    <property type="entry name" value="MFS_1"/>
    <property type="match status" value="1"/>
</dbReference>
<dbReference type="PROSITE" id="PS00216">
    <property type="entry name" value="SUGAR_TRANSPORT_1"/>
    <property type="match status" value="1"/>
</dbReference>
<evidence type="ECO:0000313" key="10">
    <source>
        <dbReference type="Proteomes" id="UP000611640"/>
    </source>
</evidence>